<name>A0A4Y3W7U7_NITWI</name>
<feature type="domain" description="Glycosyltransferase 2-like" evidence="2">
    <location>
        <begin position="492"/>
        <end position="607"/>
    </location>
</feature>
<dbReference type="RefSeq" id="WP_141382832.1">
    <property type="nucleotide sequence ID" value="NZ_BJNF01000025.1"/>
</dbReference>
<evidence type="ECO:0000256" key="1">
    <source>
        <dbReference type="SAM" id="MobiDB-lite"/>
    </source>
</evidence>
<evidence type="ECO:0000313" key="3">
    <source>
        <dbReference type="EMBL" id="GEC15087.1"/>
    </source>
</evidence>
<dbReference type="EMBL" id="BJNF01000025">
    <property type="protein sequence ID" value="GEC15087.1"/>
    <property type="molecule type" value="Genomic_DNA"/>
</dbReference>
<evidence type="ECO:0000313" key="4">
    <source>
        <dbReference type="Proteomes" id="UP000318825"/>
    </source>
</evidence>
<reference evidence="3 4" key="1">
    <citation type="submission" date="2019-06" db="EMBL/GenBank/DDBJ databases">
        <title>Whole genome shotgun sequence of Nitrobacter winogradskyi NBRC 14297.</title>
        <authorList>
            <person name="Hosoyama A."/>
            <person name="Uohara A."/>
            <person name="Ohji S."/>
            <person name="Ichikawa N."/>
        </authorList>
    </citation>
    <scope>NUCLEOTIDE SEQUENCE [LARGE SCALE GENOMIC DNA]</scope>
    <source>
        <strain evidence="3 4">NBRC 14297</strain>
    </source>
</reference>
<dbReference type="PANTHER" id="PTHR43179">
    <property type="entry name" value="RHAMNOSYLTRANSFERASE WBBL"/>
    <property type="match status" value="1"/>
</dbReference>
<dbReference type="InterPro" id="IPR001173">
    <property type="entry name" value="Glyco_trans_2-like"/>
</dbReference>
<dbReference type="InterPro" id="IPR029044">
    <property type="entry name" value="Nucleotide-diphossugar_trans"/>
</dbReference>
<protein>
    <submittedName>
        <fullName evidence="3">Glycosyl transferase</fullName>
    </submittedName>
</protein>
<dbReference type="Proteomes" id="UP000318825">
    <property type="component" value="Unassembled WGS sequence"/>
</dbReference>
<organism evidence="3 4">
    <name type="scientific">Nitrobacter winogradskyi</name>
    <name type="common">Nitrobacter agilis</name>
    <dbReference type="NCBI Taxonomy" id="913"/>
    <lineage>
        <taxon>Bacteria</taxon>
        <taxon>Pseudomonadati</taxon>
        <taxon>Pseudomonadota</taxon>
        <taxon>Alphaproteobacteria</taxon>
        <taxon>Hyphomicrobiales</taxon>
        <taxon>Nitrobacteraceae</taxon>
        <taxon>Nitrobacter</taxon>
    </lineage>
</organism>
<dbReference type="SUPFAM" id="SSF53448">
    <property type="entry name" value="Nucleotide-diphospho-sugar transferases"/>
    <property type="match status" value="1"/>
</dbReference>
<keyword evidence="3" id="KW-0808">Transferase</keyword>
<accession>A0A4Y3W7U7</accession>
<dbReference type="PANTHER" id="PTHR43179:SF7">
    <property type="entry name" value="RHAMNOSYLTRANSFERASE WBBL"/>
    <property type="match status" value="1"/>
</dbReference>
<sequence length="784" mass="85736">MTRVIRSRKTMIAQPKLVSRLALGDDGTVSGFAFDPEAPEQRFTIDILLDGLVLKTVHADAFAPECAEPGRSNTCGFAVSVDTDLLDAARHLSARLANLETPVGQSIDLENDTTSRTDLRPTCKLRWLGGLHFHGWIDSEAIVTLEAIVDGESVAQVRATAWTHIGGDAEGGVSRNVRAFDFHVPQRLADGRVHRILLRKEDGDRLPAAATFVAFPDGLAGMMDVIGGYAAERLRGELYDRLIPASLPLHDYAGWRERFPMPEPQPSPLRLAVVIAGSSGTQQTLASLEAQSHENWTAGAIDGEPLSIDADALLEFLERAASDADHTVVTMAGMSLERTALARIAAAFDSHPDALAMYGDLDFLADDGRIWPLAFPAFDYERLLEQGYCVHLFAVRREALLAAIEAARPDSLYRLFNSLLDQIGPRRADILHLPGALATMPKLDRTTAGALLSAASQSHLLARGIHASVTRQTGNFFPAIRIKRPVSRQRVTVIIPTRDRVSLLQRCLETITPAVERCHADILVVDNDSAHPQTIDFLSDLPRRGIRTLRIEGPFNFARLNNQAAATLDSDTLCLLNNDIEASSDDWLEEMLTRLGEPDVGAVGALLTWPGGVVQHGGVVLGMNFSVAHAFTDRLSDDPGSLDQLLVAHECSAVTAACLATRRSDYLAVGGMDEARFAVALNDVDYCLRLREAGKRIVLTPHAKLIHAESASRGRDNRADRRGRFEHELNLLRARWGEFLNDDPAYNPQLSRDGVPYSGLAWPPGRRTPRYNHPPVAHDLPLGF</sequence>
<dbReference type="Gene3D" id="3.90.550.10">
    <property type="entry name" value="Spore Coat Polysaccharide Biosynthesis Protein SpsA, Chain A"/>
    <property type="match status" value="1"/>
</dbReference>
<dbReference type="GO" id="GO:0016740">
    <property type="term" value="F:transferase activity"/>
    <property type="evidence" value="ECO:0007669"/>
    <property type="project" value="UniProtKB-KW"/>
</dbReference>
<dbReference type="Pfam" id="PF00535">
    <property type="entry name" value="Glycos_transf_2"/>
    <property type="match status" value="1"/>
</dbReference>
<evidence type="ECO:0000259" key="2">
    <source>
        <dbReference type="Pfam" id="PF00535"/>
    </source>
</evidence>
<comment type="caution">
    <text evidence="3">The sequence shown here is derived from an EMBL/GenBank/DDBJ whole genome shotgun (WGS) entry which is preliminary data.</text>
</comment>
<gene>
    <name evidence="3" type="ORF">NWI01_09790</name>
</gene>
<dbReference type="OrthoDB" id="9783791at2"/>
<feature type="region of interest" description="Disordered" evidence="1">
    <location>
        <begin position="765"/>
        <end position="784"/>
    </location>
</feature>
<dbReference type="AlphaFoldDB" id="A0A4Y3W7U7"/>
<proteinExistence type="predicted"/>